<protein>
    <submittedName>
        <fullName evidence="1">Uncharacterized protein</fullName>
    </submittedName>
</protein>
<comment type="caution">
    <text evidence="1">The sequence shown here is derived from an EMBL/GenBank/DDBJ whole genome shotgun (WGS) entry which is preliminary data.</text>
</comment>
<dbReference type="EMBL" id="JBHSDJ010000029">
    <property type="protein sequence ID" value="MFC4247239.1"/>
    <property type="molecule type" value="Genomic_DNA"/>
</dbReference>
<dbReference type="RefSeq" id="WP_246974718.1">
    <property type="nucleotide sequence ID" value="NZ_CP095397.1"/>
</dbReference>
<name>A0ABD5NZS9_9EURY</name>
<dbReference type="AlphaFoldDB" id="A0ABD5NZS9"/>
<reference evidence="1 2" key="1">
    <citation type="journal article" date="2014" name="Int. J. Syst. Evol. Microbiol.">
        <title>Complete genome sequence of Corynebacterium casei LMG S-19264T (=DSM 44701T), isolated from a smear-ripened cheese.</title>
        <authorList>
            <consortium name="US DOE Joint Genome Institute (JGI-PGF)"/>
            <person name="Walter F."/>
            <person name="Albersmeier A."/>
            <person name="Kalinowski J."/>
            <person name="Ruckert C."/>
        </authorList>
    </citation>
    <scope>NUCLEOTIDE SEQUENCE [LARGE SCALE GENOMIC DNA]</scope>
    <source>
        <strain evidence="1 2">IBRC-M 10912</strain>
    </source>
</reference>
<sequence length="72" mass="8310">MIDDVLQEARRERRRELEREAMRAIELRTRLPAIVQEAIAQLLEEADDLEHARELARLDSSESVRVSDGGEP</sequence>
<dbReference type="Proteomes" id="UP001595821">
    <property type="component" value="Unassembled WGS sequence"/>
</dbReference>
<dbReference type="GeneID" id="71853883"/>
<evidence type="ECO:0000313" key="1">
    <source>
        <dbReference type="EMBL" id="MFC4247239.1"/>
    </source>
</evidence>
<gene>
    <name evidence="1" type="ORF">ACFOZ7_09555</name>
</gene>
<organism evidence="1 2">
    <name type="scientific">Natribaculum luteum</name>
    <dbReference type="NCBI Taxonomy" id="1586232"/>
    <lineage>
        <taxon>Archaea</taxon>
        <taxon>Methanobacteriati</taxon>
        <taxon>Methanobacteriota</taxon>
        <taxon>Stenosarchaea group</taxon>
        <taxon>Halobacteria</taxon>
        <taxon>Halobacteriales</taxon>
        <taxon>Natrialbaceae</taxon>
        <taxon>Natribaculum</taxon>
    </lineage>
</organism>
<evidence type="ECO:0000313" key="2">
    <source>
        <dbReference type="Proteomes" id="UP001595821"/>
    </source>
</evidence>
<accession>A0ABD5NZS9</accession>
<proteinExistence type="predicted"/>